<keyword evidence="1" id="KW-0732">Signal</keyword>
<gene>
    <name evidence="2" type="ORF">A3SI_10619</name>
</gene>
<name>I5C368_9BACT</name>
<accession>I5C368</accession>
<sequence length="262" mass="30656">MKVKSKIILLTFCIAYLSCQSNSTVPLEELKIDFSSTQKTINESSRKITAFSPSYFKIRDRIVIYYPIKSEVYIMNLEGELLEKKEYGKLINPYTVIEYSKTASAYKENLYLLFHDHITILNIHTLEEKTIAFKFPKSPSEFSHFHFISEDEFLLSLHELKKEKSELSFYKGNLKTGTFDLIINERVDGLNPPFGASKIFHDQLAFVKIDESKIRFFDFSGNLQKETKFETPSKYTFRETLFFIPMKSIQLLIYHLVTNLLI</sequence>
<comment type="caution">
    <text evidence="2">The sequence shown here is derived from an EMBL/GenBank/DDBJ whole genome shotgun (WGS) entry which is preliminary data.</text>
</comment>
<evidence type="ECO:0000313" key="3">
    <source>
        <dbReference type="Proteomes" id="UP000005551"/>
    </source>
</evidence>
<reference evidence="2 3" key="1">
    <citation type="submission" date="2012-05" db="EMBL/GenBank/DDBJ databases">
        <title>Genome sequence of Nitritalea halalkaliphila LW7.</title>
        <authorList>
            <person name="Jangir P.K."/>
            <person name="Singh A."/>
            <person name="Shivaji S."/>
            <person name="Sharma R."/>
        </authorList>
    </citation>
    <scope>NUCLEOTIDE SEQUENCE [LARGE SCALE GENOMIC DNA]</scope>
    <source>
        <strain evidence="2 3">LW7</strain>
    </source>
</reference>
<evidence type="ECO:0000256" key="1">
    <source>
        <dbReference type="SAM" id="SignalP"/>
    </source>
</evidence>
<proteinExistence type="predicted"/>
<evidence type="ECO:0000313" key="2">
    <source>
        <dbReference type="EMBL" id="EIM76270.1"/>
    </source>
</evidence>
<keyword evidence="3" id="KW-1185">Reference proteome</keyword>
<dbReference type="Proteomes" id="UP000005551">
    <property type="component" value="Unassembled WGS sequence"/>
</dbReference>
<feature type="chain" id="PRO_5003699905" description="Lipoprotein" evidence="1">
    <location>
        <begin position="24"/>
        <end position="262"/>
    </location>
</feature>
<feature type="signal peptide" evidence="1">
    <location>
        <begin position="1"/>
        <end position="23"/>
    </location>
</feature>
<dbReference type="AlphaFoldDB" id="I5C368"/>
<dbReference type="EMBL" id="AJYA01000022">
    <property type="protein sequence ID" value="EIM76270.1"/>
    <property type="molecule type" value="Genomic_DNA"/>
</dbReference>
<evidence type="ECO:0008006" key="4">
    <source>
        <dbReference type="Google" id="ProtNLM"/>
    </source>
</evidence>
<organism evidence="2 3">
    <name type="scientific">Nitritalea halalkaliphila LW7</name>
    <dbReference type="NCBI Taxonomy" id="1189621"/>
    <lineage>
        <taxon>Bacteria</taxon>
        <taxon>Pseudomonadati</taxon>
        <taxon>Bacteroidota</taxon>
        <taxon>Cytophagia</taxon>
        <taxon>Cytophagales</taxon>
        <taxon>Cyclobacteriaceae</taxon>
        <taxon>Nitritalea</taxon>
    </lineage>
</organism>
<protein>
    <recommendedName>
        <fullName evidence="4">Lipoprotein</fullName>
    </recommendedName>
</protein>
<dbReference type="RefSeq" id="WP_009055122.1">
    <property type="nucleotide sequence ID" value="NZ_AJYA01000022.1"/>
</dbReference>